<gene>
    <name evidence="2" type="ORF">K239x_29360</name>
</gene>
<dbReference type="Proteomes" id="UP000319817">
    <property type="component" value="Chromosome"/>
</dbReference>
<sequence length="421" mass="47713" precursor="true">MTRRSFCAATLVTSIVAVFVVAVNPCVADDPLEPNRTAFQIERTVLTKGYDGTKCWVHARAGIIPPGPDQPEPTVVVTTQPLMITGSDVFYALNSTVSRNLGKSWAPLMPQKLFERRRIDDDKEETICDFTPRWHRESGVLLGTGQTVQYKNNKVIKVRERQTAYAVFDPATNQWSKPKHLQMPDDIRFKNSGAGSVQRVDLPDGNILLPVYFKDPKKTQFGVTVCLCKFDGNELTYLKHGNEMTVDVKRGLYEPSVAKFRERFFLTLRNDDHGYVTSSQDGLTYDQPKRWKFDDGTDLGNYNTQQHWVTHSDGLYLVYTRKGADNDHVFRHRAPLFIAQVDPDKLTLIKSTEQIIVPERGARLGNFGIANITSNETWVVVTEWMQTWGPNHVIPVDNKYGADNSIHIAKIKWSVPNQLAD</sequence>
<evidence type="ECO:0000313" key="3">
    <source>
        <dbReference type="Proteomes" id="UP000319817"/>
    </source>
</evidence>
<dbReference type="SUPFAM" id="SSF50939">
    <property type="entry name" value="Sialidases"/>
    <property type="match status" value="1"/>
</dbReference>
<accession>A0A517NV04</accession>
<protein>
    <recommendedName>
        <fullName evidence="4">Sialidase</fullName>
    </recommendedName>
</protein>
<feature type="chain" id="PRO_5022201158" description="Sialidase" evidence="1">
    <location>
        <begin position="29"/>
        <end position="421"/>
    </location>
</feature>
<evidence type="ECO:0000313" key="2">
    <source>
        <dbReference type="EMBL" id="QDT10943.1"/>
    </source>
</evidence>
<proteinExistence type="predicted"/>
<keyword evidence="3" id="KW-1185">Reference proteome</keyword>
<dbReference type="EMBL" id="CP036526">
    <property type="protein sequence ID" value="QDT10943.1"/>
    <property type="molecule type" value="Genomic_DNA"/>
</dbReference>
<dbReference type="InterPro" id="IPR036278">
    <property type="entry name" value="Sialidase_sf"/>
</dbReference>
<evidence type="ECO:0000256" key="1">
    <source>
        <dbReference type="SAM" id="SignalP"/>
    </source>
</evidence>
<evidence type="ECO:0008006" key="4">
    <source>
        <dbReference type="Google" id="ProtNLM"/>
    </source>
</evidence>
<dbReference type="AlphaFoldDB" id="A0A517NV04"/>
<dbReference type="Gene3D" id="2.120.10.10">
    <property type="match status" value="1"/>
</dbReference>
<organism evidence="2 3">
    <name type="scientific">Stieleria marina</name>
    <dbReference type="NCBI Taxonomy" id="1930275"/>
    <lineage>
        <taxon>Bacteria</taxon>
        <taxon>Pseudomonadati</taxon>
        <taxon>Planctomycetota</taxon>
        <taxon>Planctomycetia</taxon>
        <taxon>Pirellulales</taxon>
        <taxon>Pirellulaceae</taxon>
        <taxon>Stieleria</taxon>
    </lineage>
</organism>
<keyword evidence="1" id="KW-0732">Signal</keyword>
<reference evidence="2 3" key="1">
    <citation type="submission" date="2019-02" db="EMBL/GenBank/DDBJ databases">
        <title>Deep-cultivation of Planctomycetes and their phenomic and genomic characterization uncovers novel biology.</title>
        <authorList>
            <person name="Wiegand S."/>
            <person name="Jogler M."/>
            <person name="Boedeker C."/>
            <person name="Pinto D."/>
            <person name="Vollmers J."/>
            <person name="Rivas-Marin E."/>
            <person name="Kohn T."/>
            <person name="Peeters S.H."/>
            <person name="Heuer A."/>
            <person name="Rast P."/>
            <person name="Oberbeckmann S."/>
            <person name="Bunk B."/>
            <person name="Jeske O."/>
            <person name="Meyerdierks A."/>
            <person name="Storesund J.E."/>
            <person name="Kallscheuer N."/>
            <person name="Luecker S."/>
            <person name="Lage O.M."/>
            <person name="Pohl T."/>
            <person name="Merkel B.J."/>
            <person name="Hornburger P."/>
            <person name="Mueller R.-W."/>
            <person name="Bruemmer F."/>
            <person name="Labrenz M."/>
            <person name="Spormann A.M."/>
            <person name="Op den Camp H."/>
            <person name="Overmann J."/>
            <person name="Amann R."/>
            <person name="Jetten M.S.M."/>
            <person name="Mascher T."/>
            <person name="Medema M.H."/>
            <person name="Devos D.P."/>
            <person name="Kaster A.-K."/>
            <person name="Ovreas L."/>
            <person name="Rohde M."/>
            <person name="Galperin M.Y."/>
            <person name="Jogler C."/>
        </authorList>
    </citation>
    <scope>NUCLEOTIDE SEQUENCE [LARGE SCALE GENOMIC DNA]</scope>
    <source>
        <strain evidence="2 3">K23_9</strain>
    </source>
</reference>
<feature type="signal peptide" evidence="1">
    <location>
        <begin position="1"/>
        <end position="28"/>
    </location>
</feature>
<name>A0A517NV04_9BACT</name>